<dbReference type="Proteomes" id="UP000225706">
    <property type="component" value="Unassembled WGS sequence"/>
</dbReference>
<dbReference type="AlphaFoldDB" id="A0A2B4S4V0"/>
<organism evidence="2 3">
    <name type="scientific">Stylophora pistillata</name>
    <name type="common">Smooth cauliflower coral</name>
    <dbReference type="NCBI Taxonomy" id="50429"/>
    <lineage>
        <taxon>Eukaryota</taxon>
        <taxon>Metazoa</taxon>
        <taxon>Cnidaria</taxon>
        <taxon>Anthozoa</taxon>
        <taxon>Hexacorallia</taxon>
        <taxon>Scleractinia</taxon>
        <taxon>Astrocoeniina</taxon>
        <taxon>Pocilloporidae</taxon>
        <taxon>Stylophora</taxon>
    </lineage>
</organism>
<proteinExistence type="predicted"/>
<dbReference type="EMBL" id="LSMT01000201">
    <property type="protein sequence ID" value="PFX23627.1"/>
    <property type="molecule type" value="Genomic_DNA"/>
</dbReference>
<protein>
    <submittedName>
        <fullName evidence="2">Uncharacterized protein</fullName>
    </submittedName>
</protein>
<name>A0A2B4S4V0_STYPI</name>
<evidence type="ECO:0000256" key="1">
    <source>
        <dbReference type="SAM" id="MobiDB-lite"/>
    </source>
</evidence>
<feature type="region of interest" description="Disordered" evidence="1">
    <location>
        <begin position="183"/>
        <end position="215"/>
    </location>
</feature>
<gene>
    <name evidence="2" type="ORF">AWC38_SpisGene11816</name>
</gene>
<sequence length="227" mass="26540">MPSSIHTRPWDAASEVVCMLTDLRLDATLKDLDWNLSTMKDLAPIQEAPTPELKQVQTQVFDTFTNYLQVLKDSYKPLGATKDLQEQPSKACVILEEVLTCVDQKTRWWDMDKIKNHIVERSVDYDDYYRMLRFTKQFIKDTDPTEVEDDEQQTLKLQSDIMKAFLTYTEHCKTVYLNKLNEDQSSNSSDEDEVIKKPKVTKQEEDIKEPYIPEPFPEHLIAIQLND</sequence>
<evidence type="ECO:0000313" key="2">
    <source>
        <dbReference type="EMBL" id="PFX23627.1"/>
    </source>
</evidence>
<evidence type="ECO:0000313" key="3">
    <source>
        <dbReference type="Proteomes" id="UP000225706"/>
    </source>
</evidence>
<comment type="caution">
    <text evidence="2">The sequence shown here is derived from an EMBL/GenBank/DDBJ whole genome shotgun (WGS) entry which is preliminary data.</text>
</comment>
<accession>A0A2B4S4V0</accession>
<feature type="compositionally biased region" description="Basic and acidic residues" evidence="1">
    <location>
        <begin position="201"/>
        <end position="211"/>
    </location>
</feature>
<reference evidence="3" key="1">
    <citation type="journal article" date="2017" name="bioRxiv">
        <title>Comparative analysis of the genomes of Stylophora pistillata and Acropora digitifera provides evidence for extensive differences between species of corals.</title>
        <authorList>
            <person name="Voolstra C.R."/>
            <person name="Li Y."/>
            <person name="Liew Y.J."/>
            <person name="Baumgarten S."/>
            <person name="Zoccola D."/>
            <person name="Flot J.-F."/>
            <person name="Tambutte S."/>
            <person name="Allemand D."/>
            <person name="Aranda M."/>
        </authorList>
    </citation>
    <scope>NUCLEOTIDE SEQUENCE [LARGE SCALE GENOMIC DNA]</scope>
</reference>
<keyword evidence="3" id="KW-1185">Reference proteome</keyword>